<evidence type="ECO:0000313" key="2">
    <source>
        <dbReference type="Proteomes" id="UP001229421"/>
    </source>
</evidence>
<organism evidence="1 2">
    <name type="scientific">Tagetes erecta</name>
    <name type="common">African marigold</name>
    <dbReference type="NCBI Taxonomy" id="13708"/>
    <lineage>
        <taxon>Eukaryota</taxon>
        <taxon>Viridiplantae</taxon>
        <taxon>Streptophyta</taxon>
        <taxon>Embryophyta</taxon>
        <taxon>Tracheophyta</taxon>
        <taxon>Spermatophyta</taxon>
        <taxon>Magnoliopsida</taxon>
        <taxon>eudicotyledons</taxon>
        <taxon>Gunneridae</taxon>
        <taxon>Pentapetalae</taxon>
        <taxon>asterids</taxon>
        <taxon>campanulids</taxon>
        <taxon>Asterales</taxon>
        <taxon>Asteraceae</taxon>
        <taxon>Asteroideae</taxon>
        <taxon>Heliantheae alliance</taxon>
        <taxon>Tageteae</taxon>
        <taxon>Tagetes</taxon>
    </lineage>
</organism>
<reference evidence="1" key="1">
    <citation type="journal article" date="2023" name="bioRxiv">
        <title>Improved chromosome-level genome assembly for marigold (Tagetes erecta).</title>
        <authorList>
            <person name="Jiang F."/>
            <person name="Yuan L."/>
            <person name="Wang S."/>
            <person name="Wang H."/>
            <person name="Xu D."/>
            <person name="Wang A."/>
            <person name="Fan W."/>
        </authorList>
    </citation>
    <scope>NUCLEOTIDE SEQUENCE</scope>
    <source>
        <strain evidence="1">WSJ</strain>
        <tissue evidence="1">Leaf</tissue>
    </source>
</reference>
<dbReference type="Proteomes" id="UP001229421">
    <property type="component" value="Unassembled WGS sequence"/>
</dbReference>
<protein>
    <submittedName>
        <fullName evidence="1">Uncharacterized protein</fullName>
    </submittedName>
</protein>
<accession>A0AAD8P9H6</accession>
<proteinExistence type="predicted"/>
<sequence>MMKGCPSETLPPQRYPPWMLVPVSSQMARKPTEGKICNKDAFAFVFFDSTISSLQLTFPQTHLHLQLLAQ</sequence>
<comment type="caution">
    <text evidence="1">The sequence shown here is derived from an EMBL/GenBank/DDBJ whole genome shotgun (WGS) entry which is preliminary data.</text>
</comment>
<gene>
    <name evidence="1" type="ORF">QVD17_02826</name>
</gene>
<dbReference type="AlphaFoldDB" id="A0AAD8P9H6"/>
<dbReference type="EMBL" id="JAUHHV010000001">
    <property type="protein sequence ID" value="KAK1437041.1"/>
    <property type="molecule type" value="Genomic_DNA"/>
</dbReference>
<keyword evidence="2" id="KW-1185">Reference proteome</keyword>
<evidence type="ECO:0000313" key="1">
    <source>
        <dbReference type="EMBL" id="KAK1437041.1"/>
    </source>
</evidence>
<name>A0AAD8P9H6_TARER</name>